<dbReference type="OrthoDB" id="6307329at2"/>
<accession>A0A2W7RMY4</accession>
<dbReference type="Proteomes" id="UP000248882">
    <property type="component" value="Unassembled WGS sequence"/>
</dbReference>
<evidence type="ECO:0000313" key="2">
    <source>
        <dbReference type="EMBL" id="PZX52085.1"/>
    </source>
</evidence>
<dbReference type="PANTHER" id="PTHR22916:SF3">
    <property type="entry name" value="UDP-GLCNAC:BETAGAL BETA-1,3-N-ACETYLGLUCOSAMINYLTRANSFERASE-LIKE PROTEIN 1"/>
    <property type="match status" value="1"/>
</dbReference>
<keyword evidence="2" id="KW-0808">Transferase</keyword>
<dbReference type="InterPro" id="IPR029044">
    <property type="entry name" value="Nucleotide-diphossugar_trans"/>
</dbReference>
<evidence type="ECO:0000259" key="1">
    <source>
        <dbReference type="Pfam" id="PF00535"/>
    </source>
</evidence>
<keyword evidence="3" id="KW-1185">Reference proteome</keyword>
<organism evidence="2 3">
    <name type="scientific">Algoriphagus chordae</name>
    <dbReference type="NCBI Taxonomy" id="237019"/>
    <lineage>
        <taxon>Bacteria</taxon>
        <taxon>Pseudomonadati</taxon>
        <taxon>Bacteroidota</taxon>
        <taxon>Cytophagia</taxon>
        <taxon>Cytophagales</taxon>
        <taxon>Cyclobacteriaceae</taxon>
        <taxon>Algoriphagus</taxon>
    </lineage>
</organism>
<dbReference type="RefSeq" id="WP_111319322.1">
    <property type="nucleotide sequence ID" value="NZ_QKZT01000008.1"/>
</dbReference>
<feature type="domain" description="Glycosyltransferase 2-like" evidence="1">
    <location>
        <begin position="6"/>
        <end position="168"/>
    </location>
</feature>
<dbReference type="GO" id="GO:0016758">
    <property type="term" value="F:hexosyltransferase activity"/>
    <property type="evidence" value="ECO:0007669"/>
    <property type="project" value="UniProtKB-ARBA"/>
</dbReference>
<comment type="caution">
    <text evidence="2">The sequence shown here is derived from an EMBL/GenBank/DDBJ whole genome shotgun (WGS) entry which is preliminary data.</text>
</comment>
<dbReference type="Pfam" id="PF00535">
    <property type="entry name" value="Glycos_transf_2"/>
    <property type="match status" value="1"/>
</dbReference>
<reference evidence="2 3" key="1">
    <citation type="submission" date="2018-06" db="EMBL/GenBank/DDBJ databases">
        <title>Genomic Encyclopedia of Archaeal and Bacterial Type Strains, Phase II (KMG-II): from individual species to whole genera.</title>
        <authorList>
            <person name="Goeker M."/>
        </authorList>
    </citation>
    <scope>NUCLEOTIDE SEQUENCE [LARGE SCALE GENOMIC DNA]</scope>
    <source>
        <strain evidence="2 3">DSM 19830</strain>
    </source>
</reference>
<dbReference type="PANTHER" id="PTHR22916">
    <property type="entry name" value="GLYCOSYLTRANSFERASE"/>
    <property type="match status" value="1"/>
</dbReference>
<dbReference type="InterPro" id="IPR001173">
    <property type="entry name" value="Glyco_trans_2-like"/>
</dbReference>
<gene>
    <name evidence="2" type="ORF">LV85_02235</name>
</gene>
<evidence type="ECO:0000313" key="3">
    <source>
        <dbReference type="Proteomes" id="UP000248882"/>
    </source>
</evidence>
<name>A0A2W7RMY4_9BACT</name>
<sequence length="311" mass="36765">MSISVSVILPVFNQEQFLDETILSILDQSYQEFELLILDDGSTDGSAEIIRKYSQFDNRIKSYFRENRGKCVSTNELVDKAEANWCVFLDSDDVMFKNRIEDQIAFHQQNPELLASSCHCDYIDNDGEFIGTQTYPFFKGENDWQISLKNNEIVLCAFTGLMVKKDVYTQIGGLRSAFWPCEDMDFINRFIEHEFPIQIIQKPLMKYRIHDNSVTSKRQWDMFRISDYVSRCAMLRRSGEREISFGEFVELDNQNSLIFSLKRKLLRYSQIWHRKAGYAYYKKQYVTFSKRFLLAFCFSPAYVYSTVRNRF</sequence>
<dbReference type="EMBL" id="QKZT01000008">
    <property type="protein sequence ID" value="PZX52085.1"/>
    <property type="molecule type" value="Genomic_DNA"/>
</dbReference>
<dbReference type="Gene3D" id="3.90.550.10">
    <property type="entry name" value="Spore Coat Polysaccharide Biosynthesis Protein SpsA, Chain A"/>
    <property type="match status" value="1"/>
</dbReference>
<dbReference type="AlphaFoldDB" id="A0A2W7RMY4"/>
<protein>
    <submittedName>
        <fullName evidence="2">Glycosyltransferase involved in cell wall biosynthesis</fullName>
    </submittedName>
</protein>
<proteinExistence type="predicted"/>
<dbReference type="SUPFAM" id="SSF53448">
    <property type="entry name" value="Nucleotide-diphospho-sugar transferases"/>
    <property type="match status" value="1"/>
</dbReference>